<comment type="subcellular location">
    <subcellularLocation>
        <location evidence="1">Nucleus</location>
    </subcellularLocation>
</comment>
<dbReference type="Proteomes" id="UP000189580">
    <property type="component" value="Chromosome b"/>
</dbReference>
<organism evidence="7 8">
    <name type="scientific">Sugiyamaella lignohabitans</name>
    <dbReference type="NCBI Taxonomy" id="796027"/>
    <lineage>
        <taxon>Eukaryota</taxon>
        <taxon>Fungi</taxon>
        <taxon>Dikarya</taxon>
        <taxon>Ascomycota</taxon>
        <taxon>Saccharomycotina</taxon>
        <taxon>Dipodascomycetes</taxon>
        <taxon>Dipodascales</taxon>
        <taxon>Trichomonascaceae</taxon>
        <taxon>Sugiyamaella</taxon>
    </lineage>
</organism>
<name>A0A167F0A0_9ASCO</name>
<keyword evidence="8" id="KW-1185">Reference proteome</keyword>
<dbReference type="PANTHER" id="PTHR21964">
    <property type="entry name" value="BREAST CANCER METASTASIS-SUPPRESSOR 1"/>
    <property type="match status" value="1"/>
</dbReference>
<evidence type="ECO:0000256" key="3">
    <source>
        <dbReference type="ARBA" id="ARBA00023015"/>
    </source>
</evidence>
<dbReference type="RefSeq" id="XP_018737141.1">
    <property type="nucleotide sequence ID" value="XM_018879203.1"/>
</dbReference>
<evidence type="ECO:0000256" key="6">
    <source>
        <dbReference type="SAM" id="MobiDB-lite"/>
    </source>
</evidence>
<keyword evidence="3" id="KW-0805">Transcription regulation</keyword>
<feature type="region of interest" description="Disordered" evidence="6">
    <location>
        <begin position="315"/>
        <end position="386"/>
    </location>
</feature>
<dbReference type="Pfam" id="PF08598">
    <property type="entry name" value="Sds3"/>
    <property type="match status" value="1"/>
</dbReference>
<feature type="compositionally biased region" description="Gly residues" evidence="6">
    <location>
        <begin position="341"/>
        <end position="357"/>
    </location>
</feature>
<keyword evidence="4" id="KW-0804">Transcription</keyword>
<keyword evidence="2" id="KW-0678">Repressor</keyword>
<evidence type="ECO:0000313" key="8">
    <source>
        <dbReference type="Proteomes" id="UP000189580"/>
    </source>
</evidence>
<dbReference type="EMBL" id="CP014503">
    <property type="protein sequence ID" value="ANB14664.1"/>
    <property type="molecule type" value="Genomic_DNA"/>
</dbReference>
<evidence type="ECO:0000256" key="2">
    <source>
        <dbReference type="ARBA" id="ARBA00022491"/>
    </source>
</evidence>
<dbReference type="GO" id="GO:0010468">
    <property type="term" value="P:regulation of gene expression"/>
    <property type="evidence" value="ECO:0007669"/>
    <property type="project" value="UniProtKB-ARBA"/>
</dbReference>
<evidence type="ECO:0000313" key="7">
    <source>
        <dbReference type="EMBL" id="ANB14664.1"/>
    </source>
</evidence>
<proteinExistence type="predicted"/>
<accession>A0A167F0A0</accession>
<gene>
    <name evidence="7" type="primary">SDS3</name>
    <name evidence="7" type="ORF">AWJ20_2269</name>
</gene>
<dbReference type="OrthoDB" id="70376at2759"/>
<reference evidence="7 8" key="1">
    <citation type="submission" date="2016-02" db="EMBL/GenBank/DDBJ databases">
        <title>Complete genome sequence and transcriptome regulation of the pentose utilising yeast Sugiyamaella lignohabitans.</title>
        <authorList>
            <person name="Bellasio M."/>
            <person name="Peymann A."/>
            <person name="Valli M."/>
            <person name="Sipitzky M."/>
            <person name="Graf A."/>
            <person name="Sauer M."/>
            <person name="Marx H."/>
            <person name="Mattanovich D."/>
        </authorList>
    </citation>
    <scope>NUCLEOTIDE SEQUENCE [LARGE SCALE GENOMIC DNA]</scope>
    <source>
        <strain evidence="7 8">CBS 10342</strain>
    </source>
</reference>
<evidence type="ECO:0000256" key="4">
    <source>
        <dbReference type="ARBA" id="ARBA00023163"/>
    </source>
</evidence>
<evidence type="ECO:0000256" key="5">
    <source>
        <dbReference type="ARBA" id="ARBA00023242"/>
    </source>
</evidence>
<dbReference type="KEGG" id="slb:AWJ20_2269"/>
<dbReference type="GO" id="GO:0005654">
    <property type="term" value="C:nucleoplasm"/>
    <property type="evidence" value="ECO:0007669"/>
    <property type="project" value="UniProtKB-ARBA"/>
</dbReference>
<sequence>MDGTGRMAYAGDIHDQTGYGGGVVHGQYTHGQISGYGPGSAAAASVMAGGIGGVGVGVSGGIGAGGVGTGTGAGAGGGGAQPASKRDKRRQTLAAKLDQITDMFENERDFHYSEMLRTLQSTLYSLHVGDNPEFLEELTDLEEVRDEQLVMLYLWEKYQIERADHEYNQDVELANEEHRQMTDMVKEKLMAKLESQRRKLSEDKTLLDIANDHSFFLSSSGLYHSERNSAKDVNSDYGGGSSTAGAFLYPPGSPSGRDFRDGGGMSTRAAAGSGSAAAAAIGAGGGGSGGTGYGIGGYGGTGLNGHVNGLGAGGEGFSSQSGMERRALRRRGGAAYDDSGLSGGEGSGGAGGTGTGGATSTRRRGAYHGTLNGSGAANTNGYRTNNGGSDMETAAAFSDRDLEGMLFSKDREAPTTRHSSKAYHGVRVLKPEEAQEDIDLLRASIRRAKRP</sequence>
<protein>
    <submittedName>
        <fullName evidence="7">Sds3p</fullName>
    </submittedName>
</protein>
<dbReference type="GeneID" id="30034161"/>
<dbReference type="SMART" id="SM01401">
    <property type="entry name" value="Sds3"/>
    <property type="match status" value="1"/>
</dbReference>
<feature type="region of interest" description="Disordered" evidence="6">
    <location>
        <begin position="245"/>
        <end position="270"/>
    </location>
</feature>
<evidence type="ECO:0000256" key="1">
    <source>
        <dbReference type="ARBA" id="ARBA00004123"/>
    </source>
</evidence>
<dbReference type="AlphaFoldDB" id="A0A167F0A0"/>
<dbReference type="InterPro" id="IPR013907">
    <property type="entry name" value="Sds3"/>
</dbReference>
<keyword evidence="5" id="KW-0539">Nucleus</keyword>
<feature type="compositionally biased region" description="Polar residues" evidence="6">
    <location>
        <begin position="371"/>
        <end position="386"/>
    </location>
</feature>